<reference evidence="2" key="1">
    <citation type="submission" date="2023-06" db="EMBL/GenBank/DDBJ databases">
        <authorList>
            <person name="Kurt Z."/>
        </authorList>
    </citation>
    <scope>NUCLEOTIDE SEQUENCE</scope>
</reference>
<evidence type="ECO:0000313" key="2">
    <source>
        <dbReference type="EMBL" id="CAI9960601.1"/>
    </source>
</evidence>
<dbReference type="EMBL" id="CAXDID020000016">
    <property type="protein sequence ID" value="CAL5984171.1"/>
    <property type="molecule type" value="Genomic_DNA"/>
</dbReference>
<name>A0AA86QJI2_9EUKA</name>
<feature type="coiled-coil region" evidence="1">
    <location>
        <begin position="16"/>
        <end position="109"/>
    </location>
</feature>
<keyword evidence="4" id="KW-1185">Reference proteome</keyword>
<gene>
    <name evidence="2" type="ORF">HINF_LOCUS48246</name>
    <name evidence="3" type="ORF">HINF_LOCUS7982</name>
</gene>
<dbReference type="EMBL" id="CATOUU010000931">
    <property type="protein sequence ID" value="CAI9960601.1"/>
    <property type="molecule type" value="Genomic_DNA"/>
</dbReference>
<reference evidence="3 4" key="2">
    <citation type="submission" date="2024-07" db="EMBL/GenBank/DDBJ databases">
        <authorList>
            <person name="Akdeniz Z."/>
        </authorList>
    </citation>
    <scope>NUCLEOTIDE SEQUENCE [LARGE SCALE GENOMIC DNA]</scope>
</reference>
<evidence type="ECO:0000256" key="1">
    <source>
        <dbReference type="SAM" id="Coils"/>
    </source>
</evidence>
<proteinExistence type="predicted"/>
<evidence type="ECO:0000313" key="4">
    <source>
        <dbReference type="Proteomes" id="UP001642409"/>
    </source>
</evidence>
<keyword evidence="1" id="KW-0175">Coiled coil</keyword>
<sequence>MQLHLYLQQQLSQIQLAKEKEQNRLLQEQINSEKALNQELINELENNQSQGLVHQLEAEIARMNEKLKLKENNCERLQSESKCPMMKTIQELQAQNQQYVNHIHNIEEHYSLQFQQSEKEKYNLIQEIQSQTKINEILTHNETSQEQEIAYLIKNQGLSFFIAELYQAVSSVLNAVDIIDFSIDKNQLENNLFATVQQLEDSQIITETFWLDLANKLQIELHLTKLLYQRAQYFSEKYCNLYSSDTLLKMSKLYFEYQQAIQTLNNQTQSINIKQEEVPQKSNKQENDLLLSQLENTYIIDIEESEVKQQHGPKRTHQDVVSQFFQSAKNILGRLFRVEVSALSNNNLITIIHQLMIISIRLILASQNKVRLFLKIMLTH</sequence>
<accession>A0AA86QJI2</accession>
<evidence type="ECO:0000313" key="3">
    <source>
        <dbReference type="EMBL" id="CAL5984171.1"/>
    </source>
</evidence>
<dbReference type="Proteomes" id="UP001642409">
    <property type="component" value="Unassembled WGS sequence"/>
</dbReference>
<organism evidence="2">
    <name type="scientific">Hexamita inflata</name>
    <dbReference type="NCBI Taxonomy" id="28002"/>
    <lineage>
        <taxon>Eukaryota</taxon>
        <taxon>Metamonada</taxon>
        <taxon>Diplomonadida</taxon>
        <taxon>Hexamitidae</taxon>
        <taxon>Hexamitinae</taxon>
        <taxon>Hexamita</taxon>
    </lineage>
</organism>
<comment type="caution">
    <text evidence="2">The sequence shown here is derived from an EMBL/GenBank/DDBJ whole genome shotgun (WGS) entry which is preliminary data.</text>
</comment>
<protein>
    <submittedName>
        <fullName evidence="3">Hypothetical_protein</fullName>
    </submittedName>
</protein>
<dbReference type="AlphaFoldDB" id="A0AA86QJI2"/>